<gene>
    <name evidence="10" type="ORF">JEQ07_25615</name>
</gene>
<keyword evidence="11" id="KW-1185">Reference proteome</keyword>
<keyword evidence="7 9" id="KW-0472">Membrane</keyword>
<name>A0ABS0U040_SERPR</name>
<feature type="transmembrane region" description="Helical" evidence="9">
    <location>
        <begin position="91"/>
        <end position="110"/>
    </location>
</feature>
<organism evidence="10 11">
    <name type="scientific">Serratia proteamaculans</name>
    <dbReference type="NCBI Taxonomy" id="28151"/>
    <lineage>
        <taxon>Bacteria</taxon>
        <taxon>Pseudomonadati</taxon>
        <taxon>Pseudomonadota</taxon>
        <taxon>Gammaproteobacteria</taxon>
        <taxon>Enterobacterales</taxon>
        <taxon>Yersiniaceae</taxon>
        <taxon>Serratia</taxon>
    </lineage>
</organism>
<evidence type="ECO:0000256" key="3">
    <source>
        <dbReference type="ARBA" id="ARBA00007725"/>
    </source>
</evidence>
<evidence type="ECO:0000256" key="5">
    <source>
        <dbReference type="ARBA" id="ARBA00022692"/>
    </source>
</evidence>
<evidence type="ECO:0000256" key="9">
    <source>
        <dbReference type="SAM" id="Phobius"/>
    </source>
</evidence>
<feature type="transmembrane region" description="Helical" evidence="9">
    <location>
        <begin position="63"/>
        <end position="85"/>
    </location>
</feature>
<sequence length="117" mass="13214">DSFSIKQLKQYIHYLQNSEQPSNEYQIALWQKLGRPILVLAMILLAIPFTFSIPRAPGLGSRLAIGVIVGLLTYIIYQIILNLGLLFSFNVQLTTLAPPILLLMVSLALVHRFNKQH</sequence>
<proteinExistence type="inferred from homology"/>
<evidence type="ECO:0000256" key="6">
    <source>
        <dbReference type="ARBA" id="ARBA00022989"/>
    </source>
</evidence>
<dbReference type="EMBL" id="JAEHSL010000081">
    <property type="protein sequence ID" value="MBI6183747.1"/>
    <property type="molecule type" value="Genomic_DNA"/>
</dbReference>
<evidence type="ECO:0000313" key="11">
    <source>
        <dbReference type="Proteomes" id="UP000639004"/>
    </source>
</evidence>
<evidence type="ECO:0000256" key="2">
    <source>
        <dbReference type="ARBA" id="ARBA00004651"/>
    </source>
</evidence>
<comment type="similarity">
    <text evidence="3">Belongs to the LptF/LptG family.</text>
</comment>
<comment type="caution">
    <text evidence="10">The sequence shown here is derived from an EMBL/GenBank/DDBJ whole genome shotgun (WGS) entry which is preliminary data.</text>
</comment>
<accession>A0ABS0U040</accession>
<evidence type="ECO:0000256" key="1">
    <source>
        <dbReference type="ARBA" id="ARBA00002265"/>
    </source>
</evidence>
<dbReference type="InterPro" id="IPR005495">
    <property type="entry name" value="LptG/LptF_permease"/>
</dbReference>
<protein>
    <submittedName>
        <fullName evidence="10">LptF/LptG family permease</fullName>
    </submittedName>
</protein>
<evidence type="ECO:0000256" key="7">
    <source>
        <dbReference type="ARBA" id="ARBA00023136"/>
    </source>
</evidence>
<comment type="function">
    <text evidence="1">Part of the ABC transporter complex LptBFG involved in the translocation of lipopolysaccharide (LPS) from the inner membrane to the outer membrane.</text>
</comment>
<feature type="non-terminal residue" evidence="10">
    <location>
        <position position="1"/>
    </location>
</feature>
<evidence type="ECO:0000313" key="10">
    <source>
        <dbReference type="EMBL" id="MBI6183747.1"/>
    </source>
</evidence>
<dbReference type="Pfam" id="PF03739">
    <property type="entry name" value="LptF_LptG"/>
    <property type="match status" value="1"/>
</dbReference>
<keyword evidence="4" id="KW-1003">Cell membrane</keyword>
<feature type="transmembrane region" description="Helical" evidence="9">
    <location>
        <begin position="33"/>
        <end position="51"/>
    </location>
</feature>
<dbReference type="RefSeq" id="WP_198642813.1">
    <property type="nucleotide sequence ID" value="NZ_JAEHSL010000081.1"/>
</dbReference>
<comment type="subunit">
    <text evidence="8">Component of the lipopolysaccharide transport and assembly complex. The LptBFG transporter is composed of two ATP-binding proteins (LptB) and two transmembrane proteins (LptF and LptG).</text>
</comment>
<keyword evidence="5 9" id="KW-0812">Transmembrane</keyword>
<reference evidence="10 11" key="1">
    <citation type="submission" date="2020-12" db="EMBL/GenBank/DDBJ databases">
        <title>Enhanced detection system for hospital associated transmission using whole genome sequencing surveillance.</title>
        <authorList>
            <person name="Harrison L.H."/>
            <person name="Van Tyne D."/>
            <person name="Marsh J.W."/>
            <person name="Griffith M.P."/>
            <person name="Snyder D.J."/>
            <person name="Cooper V.S."/>
            <person name="Mustapha M."/>
        </authorList>
    </citation>
    <scope>NUCLEOTIDE SEQUENCE [LARGE SCALE GENOMIC DNA]</scope>
    <source>
        <strain evidence="10 11">SER00238</strain>
    </source>
</reference>
<dbReference type="PANTHER" id="PTHR33529:SF2">
    <property type="entry name" value="LIPOPOLYSACCHARIDE EXPORT SYSTEM PERMEASE PROTEIN LPTG"/>
    <property type="match status" value="1"/>
</dbReference>
<comment type="subcellular location">
    <subcellularLocation>
        <location evidence="2">Cell membrane</location>
        <topology evidence="2">Multi-pass membrane protein</topology>
    </subcellularLocation>
</comment>
<keyword evidence="6 9" id="KW-1133">Transmembrane helix</keyword>
<evidence type="ECO:0000256" key="8">
    <source>
        <dbReference type="ARBA" id="ARBA00026081"/>
    </source>
</evidence>
<evidence type="ECO:0000256" key="4">
    <source>
        <dbReference type="ARBA" id="ARBA00022475"/>
    </source>
</evidence>
<dbReference type="Proteomes" id="UP000639004">
    <property type="component" value="Unassembled WGS sequence"/>
</dbReference>
<dbReference type="PANTHER" id="PTHR33529">
    <property type="entry name" value="SLR0882 PROTEIN-RELATED"/>
    <property type="match status" value="1"/>
</dbReference>